<feature type="transmembrane region" description="Helical" evidence="9">
    <location>
        <begin position="140"/>
        <end position="160"/>
    </location>
</feature>
<evidence type="ECO:0000256" key="9">
    <source>
        <dbReference type="SAM" id="Phobius"/>
    </source>
</evidence>
<keyword evidence="4" id="KW-1003">Cell membrane</keyword>
<feature type="transmembrane region" description="Helical" evidence="9">
    <location>
        <begin position="180"/>
        <end position="202"/>
    </location>
</feature>
<dbReference type="EMBL" id="CAOF01000089">
    <property type="protein sequence ID" value="CCO46466.1"/>
    <property type="molecule type" value="Genomic_DNA"/>
</dbReference>
<dbReference type="RefSeq" id="WP_022551341.1">
    <property type="nucleotide sequence ID" value="NZ_LK391965.1"/>
</dbReference>
<gene>
    <name evidence="10" type="ORF">VIBNISOn1_1790007</name>
</gene>
<dbReference type="AlphaFoldDB" id="A0AAV2VNY5"/>
<evidence type="ECO:0000256" key="3">
    <source>
        <dbReference type="ARBA" id="ARBA00022448"/>
    </source>
</evidence>
<evidence type="ECO:0000256" key="4">
    <source>
        <dbReference type="ARBA" id="ARBA00022475"/>
    </source>
</evidence>
<dbReference type="Pfam" id="PF02653">
    <property type="entry name" value="BPD_transp_2"/>
    <property type="match status" value="1"/>
</dbReference>
<name>A0AAV2VNY5_9VIBR</name>
<keyword evidence="5" id="KW-0997">Cell inner membrane</keyword>
<organism evidence="10 11">
    <name type="scientific">Vibrio nigripulchritudo SOn1</name>
    <dbReference type="NCBI Taxonomy" id="1238450"/>
    <lineage>
        <taxon>Bacteria</taxon>
        <taxon>Pseudomonadati</taxon>
        <taxon>Pseudomonadota</taxon>
        <taxon>Gammaproteobacteria</taxon>
        <taxon>Vibrionales</taxon>
        <taxon>Vibrionaceae</taxon>
        <taxon>Vibrio</taxon>
    </lineage>
</organism>
<evidence type="ECO:0000256" key="2">
    <source>
        <dbReference type="ARBA" id="ARBA00007942"/>
    </source>
</evidence>
<protein>
    <submittedName>
        <fullName evidence="10">Ribose/xylose/arabinose/galactoside ABC-type transport system, permease component</fullName>
    </submittedName>
</protein>
<evidence type="ECO:0000313" key="10">
    <source>
        <dbReference type="EMBL" id="CCO46466.1"/>
    </source>
</evidence>
<evidence type="ECO:0000313" key="11">
    <source>
        <dbReference type="Proteomes" id="UP000018211"/>
    </source>
</evidence>
<dbReference type="PANTHER" id="PTHR32196">
    <property type="entry name" value="ABC TRANSPORTER PERMEASE PROTEIN YPHD-RELATED-RELATED"/>
    <property type="match status" value="1"/>
</dbReference>
<comment type="caution">
    <text evidence="10">The sequence shown here is derived from an EMBL/GenBank/DDBJ whole genome shotgun (WGS) entry which is preliminary data.</text>
</comment>
<keyword evidence="3" id="KW-0813">Transport</keyword>
<feature type="transmembrane region" description="Helical" evidence="9">
    <location>
        <begin position="311"/>
        <end position="331"/>
    </location>
</feature>
<keyword evidence="8 9" id="KW-0472">Membrane</keyword>
<keyword evidence="7 9" id="KW-1133">Transmembrane helix</keyword>
<evidence type="ECO:0000256" key="6">
    <source>
        <dbReference type="ARBA" id="ARBA00022692"/>
    </source>
</evidence>
<reference evidence="10 11" key="1">
    <citation type="journal article" date="2013" name="ISME J.">
        <title>Comparative genomics of pathogenic lineages of Vibrio nigripulchritudo identifies virulence-associated traits.</title>
        <authorList>
            <person name="Goudenege D."/>
            <person name="Labreuche Y."/>
            <person name="Krin E."/>
            <person name="Ansquer D."/>
            <person name="Mangenot S."/>
            <person name="Calteau A."/>
            <person name="Medigue C."/>
            <person name="Mazel D."/>
            <person name="Polz M.F."/>
            <person name="Le Roux F."/>
        </authorList>
    </citation>
    <scope>NUCLEOTIDE SEQUENCE [LARGE SCALE GENOMIC DNA]</scope>
    <source>
        <strain evidence="10 11">SOn1</strain>
    </source>
</reference>
<proteinExistence type="inferred from homology"/>
<dbReference type="GO" id="GO:0005886">
    <property type="term" value="C:plasma membrane"/>
    <property type="evidence" value="ECO:0007669"/>
    <property type="project" value="UniProtKB-SubCell"/>
</dbReference>
<comment type="similarity">
    <text evidence="2">Belongs to the binding-protein-dependent transport system permease family. AraH/RbsC subfamily.</text>
</comment>
<feature type="transmembrane region" description="Helical" evidence="9">
    <location>
        <begin position="25"/>
        <end position="44"/>
    </location>
</feature>
<sequence>MSSSTTVSQIKAQTTPQKVFSVQKLAIRLGAFVALLGIMIYFALSARGFTSAYNLQNIVEQSAILGFLAFAMTVVFVATGTDVQKGGIDLSVAANAGLCSAVYAVMLKNGYTDIQAIPLTITTGLLVGLLNGFAVVTLKILPLLSTLAVMNIAAGLELVVTQNSVVGAESPLLDLLTFGSFLGISSLSWCLIVGAVLISAVMHFSPLGLRMYAVGGNIEAAKAAGINTGRYIYGSYLFSGFAAGVTSILIVARLSASTPGTSLLLLPVLAAALLGAVFSRRFVPTIGGTLIAVLFIGSLSNGFQLLGISSYWVSGVQGALILIVVAFTSFAKKS</sequence>
<feature type="transmembrane region" description="Helical" evidence="9">
    <location>
        <begin position="285"/>
        <end position="305"/>
    </location>
</feature>
<evidence type="ECO:0000256" key="5">
    <source>
        <dbReference type="ARBA" id="ARBA00022519"/>
    </source>
</evidence>
<feature type="transmembrane region" description="Helical" evidence="9">
    <location>
        <begin position="64"/>
        <end position="83"/>
    </location>
</feature>
<feature type="transmembrane region" description="Helical" evidence="9">
    <location>
        <begin position="231"/>
        <end position="254"/>
    </location>
</feature>
<evidence type="ECO:0000256" key="8">
    <source>
        <dbReference type="ARBA" id="ARBA00023136"/>
    </source>
</evidence>
<dbReference type="Proteomes" id="UP000018211">
    <property type="component" value="Unassembled WGS sequence"/>
</dbReference>
<evidence type="ECO:0000256" key="7">
    <source>
        <dbReference type="ARBA" id="ARBA00022989"/>
    </source>
</evidence>
<dbReference type="GO" id="GO:0022857">
    <property type="term" value="F:transmembrane transporter activity"/>
    <property type="evidence" value="ECO:0007669"/>
    <property type="project" value="InterPro"/>
</dbReference>
<dbReference type="GeneID" id="97540368"/>
<dbReference type="InterPro" id="IPR001851">
    <property type="entry name" value="ABC_transp_permease"/>
</dbReference>
<comment type="subcellular location">
    <subcellularLocation>
        <location evidence="1">Cell inner membrane</location>
        <topology evidence="1">Multi-pass membrane protein</topology>
    </subcellularLocation>
</comment>
<keyword evidence="6 9" id="KW-0812">Transmembrane</keyword>
<feature type="transmembrane region" description="Helical" evidence="9">
    <location>
        <begin position="114"/>
        <end position="133"/>
    </location>
</feature>
<dbReference type="CDD" id="cd06579">
    <property type="entry name" value="TM_PBP1_transp_AraH_like"/>
    <property type="match status" value="1"/>
</dbReference>
<accession>A0AAV2VNY5</accession>
<evidence type="ECO:0000256" key="1">
    <source>
        <dbReference type="ARBA" id="ARBA00004429"/>
    </source>
</evidence>
<dbReference type="PANTHER" id="PTHR32196:SF21">
    <property type="entry name" value="ABC TRANSPORTER PERMEASE PROTEIN YPHD-RELATED"/>
    <property type="match status" value="1"/>
</dbReference>
<feature type="transmembrane region" description="Helical" evidence="9">
    <location>
        <begin position="260"/>
        <end position="278"/>
    </location>
</feature>